<dbReference type="Gene3D" id="1.20.1250.20">
    <property type="entry name" value="MFS general substrate transporter like domains"/>
    <property type="match status" value="1"/>
</dbReference>
<name>A0A250I6Z4_9BACT</name>
<dbReference type="CDD" id="cd06173">
    <property type="entry name" value="MFS_MefA_like"/>
    <property type="match status" value="1"/>
</dbReference>
<dbReference type="SUPFAM" id="SSF103473">
    <property type="entry name" value="MFS general substrate transporter"/>
    <property type="match status" value="1"/>
</dbReference>
<protein>
    <recommendedName>
        <fullName evidence="10">MFS transporter</fullName>
    </recommendedName>
</protein>
<keyword evidence="3" id="KW-1003">Cell membrane</keyword>
<dbReference type="OrthoDB" id="9775268at2"/>
<proteinExistence type="predicted"/>
<feature type="transmembrane region" description="Helical" evidence="7">
    <location>
        <begin position="88"/>
        <end position="110"/>
    </location>
</feature>
<dbReference type="RefSeq" id="WP_157774710.1">
    <property type="nucleotide sequence ID" value="NZ_CP022163.1"/>
</dbReference>
<dbReference type="InterPro" id="IPR010290">
    <property type="entry name" value="TM_effector"/>
</dbReference>
<feature type="transmembrane region" description="Helical" evidence="7">
    <location>
        <begin position="386"/>
        <end position="403"/>
    </location>
</feature>
<evidence type="ECO:0008006" key="10">
    <source>
        <dbReference type="Google" id="ProtNLM"/>
    </source>
</evidence>
<reference evidence="8 9" key="1">
    <citation type="submission" date="2017-06" db="EMBL/GenBank/DDBJ databases">
        <authorList>
            <person name="Kim H.J."/>
            <person name="Triplett B.A."/>
        </authorList>
    </citation>
    <scope>NUCLEOTIDE SEQUENCE [LARGE SCALE GENOMIC DNA]</scope>
    <source>
        <strain evidence="8 9">DSM 14713</strain>
    </source>
</reference>
<evidence type="ECO:0000256" key="4">
    <source>
        <dbReference type="ARBA" id="ARBA00022692"/>
    </source>
</evidence>
<dbReference type="KEGG" id="mbd:MEBOL_000367"/>
<dbReference type="GO" id="GO:0005886">
    <property type="term" value="C:plasma membrane"/>
    <property type="evidence" value="ECO:0007669"/>
    <property type="project" value="UniProtKB-SubCell"/>
</dbReference>
<accession>A0A250I6Z4</accession>
<keyword evidence="4 7" id="KW-0812">Transmembrane</keyword>
<comment type="subcellular location">
    <subcellularLocation>
        <location evidence="1">Cell membrane</location>
        <topology evidence="1">Multi-pass membrane protein</topology>
    </subcellularLocation>
</comment>
<feature type="transmembrane region" description="Helical" evidence="7">
    <location>
        <begin position="323"/>
        <end position="348"/>
    </location>
</feature>
<keyword evidence="6 7" id="KW-0472">Membrane</keyword>
<feature type="transmembrane region" description="Helical" evidence="7">
    <location>
        <begin position="178"/>
        <end position="197"/>
    </location>
</feature>
<feature type="transmembrane region" description="Helical" evidence="7">
    <location>
        <begin position="266"/>
        <end position="285"/>
    </location>
</feature>
<evidence type="ECO:0000256" key="7">
    <source>
        <dbReference type="SAM" id="Phobius"/>
    </source>
</evidence>
<evidence type="ECO:0000256" key="1">
    <source>
        <dbReference type="ARBA" id="ARBA00004651"/>
    </source>
</evidence>
<evidence type="ECO:0000256" key="3">
    <source>
        <dbReference type="ARBA" id="ARBA00022475"/>
    </source>
</evidence>
<dbReference type="Proteomes" id="UP000217289">
    <property type="component" value="Chromosome"/>
</dbReference>
<dbReference type="Pfam" id="PF05977">
    <property type="entry name" value="MFS_3"/>
    <property type="match status" value="1"/>
</dbReference>
<evidence type="ECO:0000313" key="9">
    <source>
        <dbReference type="Proteomes" id="UP000217289"/>
    </source>
</evidence>
<dbReference type="InterPro" id="IPR036259">
    <property type="entry name" value="MFS_trans_sf"/>
</dbReference>
<dbReference type="AlphaFoldDB" id="A0A250I6Z4"/>
<feature type="transmembrane region" description="Helical" evidence="7">
    <location>
        <begin position="297"/>
        <end position="317"/>
    </location>
</feature>
<gene>
    <name evidence="8" type="ORF">MEBOL_000367</name>
</gene>
<sequence>MNASPAPSEAVSQVSLFRQHNVQVVFLGRLSVLMADVIQDVALIWIVWELTHSSTATAFASMSSRTPLWLFSLPAGAHADSVPPRRTIILTNLICGALALMVAGLSNLGWVNVPLLCLFAFAISTCRTFEAPSFYSLVRGLAQEGADTQQLNGIADTAKRTARLTAPLLANALRSVTSVFNLYALIGLFYAGMAYAGRRLEVRDFRSERKQRKGLVADLKEAMVVVRQQPALQYIIVAEILFNLAYGACYYVLLPRLTLDTTGGGTAGHASAVTAYGVGGLLAGFFSTRLKMGQHALNYATVAWIGIGASFGLMYFATTLPVVILLTALAGASMAIQNIALWSAIHVACPPEHSGRVYSIWRLGADMALTVSTLAAGVIADAFGPSVPIGVIGLYVFFAILIARRFTVGRAGKLSPSLS</sequence>
<keyword evidence="9" id="KW-1185">Reference proteome</keyword>
<feature type="transmembrane region" description="Helical" evidence="7">
    <location>
        <begin position="231"/>
        <end position="254"/>
    </location>
</feature>
<dbReference type="EMBL" id="CP022163">
    <property type="protein sequence ID" value="ATB26932.1"/>
    <property type="molecule type" value="Genomic_DNA"/>
</dbReference>
<dbReference type="PANTHER" id="PTHR23513">
    <property type="entry name" value="INTEGRAL MEMBRANE EFFLUX PROTEIN-RELATED"/>
    <property type="match status" value="1"/>
</dbReference>
<organism evidence="8 9">
    <name type="scientific">Melittangium boletus DSM 14713</name>
    <dbReference type="NCBI Taxonomy" id="1294270"/>
    <lineage>
        <taxon>Bacteria</taxon>
        <taxon>Pseudomonadati</taxon>
        <taxon>Myxococcota</taxon>
        <taxon>Myxococcia</taxon>
        <taxon>Myxococcales</taxon>
        <taxon>Cystobacterineae</taxon>
        <taxon>Archangiaceae</taxon>
        <taxon>Melittangium</taxon>
    </lineage>
</organism>
<evidence type="ECO:0000256" key="5">
    <source>
        <dbReference type="ARBA" id="ARBA00022989"/>
    </source>
</evidence>
<keyword evidence="2" id="KW-0813">Transport</keyword>
<evidence type="ECO:0000313" key="8">
    <source>
        <dbReference type="EMBL" id="ATB26932.1"/>
    </source>
</evidence>
<evidence type="ECO:0000256" key="6">
    <source>
        <dbReference type="ARBA" id="ARBA00023136"/>
    </source>
</evidence>
<evidence type="ECO:0000256" key="2">
    <source>
        <dbReference type="ARBA" id="ARBA00022448"/>
    </source>
</evidence>
<keyword evidence="5 7" id="KW-1133">Transmembrane helix</keyword>
<feature type="transmembrane region" description="Helical" evidence="7">
    <location>
        <begin position="360"/>
        <end position="380"/>
    </location>
</feature>
<dbReference type="PANTHER" id="PTHR23513:SF11">
    <property type="entry name" value="STAPHYLOFERRIN A TRANSPORTER"/>
    <property type="match status" value="1"/>
</dbReference>